<dbReference type="PANTHER" id="PTHR43818">
    <property type="entry name" value="BCDNA.GH03377"/>
    <property type="match status" value="1"/>
</dbReference>
<keyword evidence="1 3" id="KW-0560">Oxidoreductase</keyword>
<accession>A0A238KUK8</accession>
<dbReference type="AlphaFoldDB" id="A0A238KUK8"/>
<dbReference type="GO" id="GO:0050112">
    <property type="term" value="F:inositol 2-dehydrogenase (NAD+) activity"/>
    <property type="evidence" value="ECO:0007669"/>
    <property type="project" value="UniProtKB-EC"/>
</dbReference>
<protein>
    <submittedName>
        <fullName evidence="3">Inositol 2-dehydrogenase</fullName>
        <ecNumber evidence="3">1.1.1.18</ecNumber>
    </submittedName>
</protein>
<organism evidence="3 4">
    <name type="scientific">Maliponia aquimaris</name>
    <dbReference type="NCBI Taxonomy" id="1673631"/>
    <lineage>
        <taxon>Bacteria</taxon>
        <taxon>Pseudomonadati</taxon>
        <taxon>Pseudomonadota</taxon>
        <taxon>Alphaproteobacteria</taxon>
        <taxon>Rhodobacterales</taxon>
        <taxon>Paracoccaceae</taxon>
        <taxon>Maliponia</taxon>
    </lineage>
</organism>
<gene>
    <name evidence="3" type="primary">iolG_2</name>
    <name evidence="3" type="ORF">MAA8898_03413</name>
</gene>
<dbReference type="EMBL" id="FXYF01000010">
    <property type="protein sequence ID" value="SMX46485.1"/>
    <property type="molecule type" value="Genomic_DNA"/>
</dbReference>
<dbReference type="GO" id="GO:0000166">
    <property type="term" value="F:nucleotide binding"/>
    <property type="evidence" value="ECO:0007669"/>
    <property type="project" value="InterPro"/>
</dbReference>
<evidence type="ECO:0000313" key="3">
    <source>
        <dbReference type="EMBL" id="SMX46485.1"/>
    </source>
</evidence>
<dbReference type="Pfam" id="PF01408">
    <property type="entry name" value="GFO_IDH_MocA"/>
    <property type="match status" value="1"/>
</dbReference>
<dbReference type="Gene3D" id="3.30.360.10">
    <property type="entry name" value="Dihydrodipicolinate Reductase, domain 2"/>
    <property type="match status" value="1"/>
</dbReference>
<feature type="domain" description="Gfo/Idh/MocA-like oxidoreductase N-terminal" evidence="2">
    <location>
        <begin position="4"/>
        <end position="112"/>
    </location>
</feature>
<dbReference type="RefSeq" id="WP_094022202.1">
    <property type="nucleotide sequence ID" value="NZ_FXYF01000010.1"/>
</dbReference>
<dbReference type="SUPFAM" id="SSF51735">
    <property type="entry name" value="NAD(P)-binding Rossmann-fold domains"/>
    <property type="match status" value="1"/>
</dbReference>
<dbReference type="Gene3D" id="3.40.50.720">
    <property type="entry name" value="NAD(P)-binding Rossmann-like Domain"/>
    <property type="match status" value="1"/>
</dbReference>
<keyword evidence="4" id="KW-1185">Reference proteome</keyword>
<evidence type="ECO:0000259" key="2">
    <source>
        <dbReference type="Pfam" id="PF01408"/>
    </source>
</evidence>
<dbReference type="PANTHER" id="PTHR43818:SF11">
    <property type="entry name" value="BCDNA.GH03377"/>
    <property type="match status" value="1"/>
</dbReference>
<dbReference type="Proteomes" id="UP000207598">
    <property type="component" value="Unassembled WGS sequence"/>
</dbReference>
<dbReference type="OrthoDB" id="9792935at2"/>
<reference evidence="3 4" key="1">
    <citation type="submission" date="2017-05" db="EMBL/GenBank/DDBJ databases">
        <authorList>
            <person name="Song R."/>
            <person name="Chenine A.L."/>
            <person name="Ruprecht R.M."/>
        </authorList>
    </citation>
    <scope>NUCLEOTIDE SEQUENCE [LARGE SCALE GENOMIC DNA]</scope>
    <source>
        <strain evidence="3 4">CECT 8898</strain>
    </source>
</reference>
<dbReference type="InterPro" id="IPR000683">
    <property type="entry name" value="Gfo/Idh/MocA-like_OxRdtase_N"/>
</dbReference>
<dbReference type="InterPro" id="IPR036291">
    <property type="entry name" value="NAD(P)-bd_dom_sf"/>
</dbReference>
<evidence type="ECO:0000256" key="1">
    <source>
        <dbReference type="ARBA" id="ARBA00023002"/>
    </source>
</evidence>
<dbReference type="EC" id="1.1.1.18" evidence="3"/>
<proteinExistence type="predicted"/>
<sequence>MTLRIAVIGADHARIVAEALPGAILQVVCDMDAARARFIADRDGAESASDAQATIARDDVDAVIVTSPDFTHAPLSPACIEAGKEVMRETPLSQSSAERLDVMQAEETAGERHIMQGFMRRNDPACRQMRKVLHHGRIGRALMRHNWHRNVATPAAAFAGTISTNLVSHARVDQDGARTLGHDPDWRDRDAEACRRQNRAFVKWARGGAYPELASSAWDGYAAAGIAEAGARALASGAREDTSLVSRPAFCT</sequence>
<name>A0A238KUK8_9RHOB</name>
<dbReference type="InterPro" id="IPR050463">
    <property type="entry name" value="Gfo/Idh/MocA_oxidrdct_glycsds"/>
</dbReference>
<evidence type="ECO:0000313" key="4">
    <source>
        <dbReference type="Proteomes" id="UP000207598"/>
    </source>
</evidence>